<feature type="transmembrane region" description="Helical" evidence="7">
    <location>
        <begin position="226"/>
        <end position="244"/>
    </location>
</feature>
<dbReference type="InterPro" id="IPR000515">
    <property type="entry name" value="MetI-like"/>
</dbReference>
<evidence type="ECO:0000256" key="2">
    <source>
        <dbReference type="ARBA" id="ARBA00022448"/>
    </source>
</evidence>
<keyword evidence="2 7" id="KW-0813">Transport</keyword>
<dbReference type="PROSITE" id="PS50928">
    <property type="entry name" value="ABC_TM1"/>
    <property type="match status" value="1"/>
</dbReference>
<evidence type="ECO:0000313" key="9">
    <source>
        <dbReference type="EMBL" id="MBC8579005.1"/>
    </source>
</evidence>
<evidence type="ECO:0000313" key="10">
    <source>
        <dbReference type="Proteomes" id="UP000655830"/>
    </source>
</evidence>
<keyword evidence="5 7" id="KW-1133">Transmembrane helix</keyword>
<dbReference type="InterPro" id="IPR050809">
    <property type="entry name" value="UgpAE/MalFG_permease"/>
</dbReference>
<evidence type="ECO:0000256" key="1">
    <source>
        <dbReference type="ARBA" id="ARBA00004651"/>
    </source>
</evidence>
<proteinExistence type="inferred from homology"/>
<keyword evidence="3" id="KW-1003">Cell membrane</keyword>
<feature type="transmembrane region" description="Helical" evidence="7">
    <location>
        <begin position="96"/>
        <end position="117"/>
    </location>
</feature>
<dbReference type="GO" id="GO:0005886">
    <property type="term" value="C:plasma membrane"/>
    <property type="evidence" value="ECO:0007669"/>
    <property type="project" value="UniProtKB-SubCell"/>
</dbReference>
<dbReference type="GO" id="GO:0055085">
    <property type="term" value="P:transmembrane transport"/>
    <property type="evidence" value="ECO:0007669"/>
    <property type="project" value="InterPro"/>
</dbReference>
<evidence type="ECO:0000256" key="7">
    <source>
        <dbReference type="RuleBase" id="RU363032"/>
    </source>
</evidence>
<feature type="transmembrane region" description="Helical" evidence="7">
    <location>
        <begin position="287"/>
        <end position="308"/>
    </location>
</feature>
<dbReference type="PANTHER" id="PTHR43227">
    <property type="entry name" value="BLL4140 PROTEIN"/>
    <property type="match status" value="1"/>
</dbReference>
<keyword evidence="4 7" id="KW-0812">Transmembrane</keyword>
<dbReference type="SUPFAM" id="SSF161098">
    <property type="entry name" value="MetI-like"/>
    <property type="match status" value="1"/>
</dbReference>
<reference evidence="9" key="1">
    <citation type="submission" date="2020-08" db="EMBL/GenBank/DDBJ databases">
        <title>Genome public.</title>
        <authorList>
            <person name="Liu C."/>
            <person name="Sun Q."/>
        </authorList>
    </citation>
    <scope>NUCLEOTIDE SEQUENCE</scope>
    <source>
        <strain evidence="9">NSJ-12</strain>
    </source>
</reference>
<evidence type="ECO:0000256" key="4">
    <source>
        <dbReference type="ARBA" id="ARBA00022692"/>
    </source>
</evidence>
<feature type="transmembrane region" description="Helical" evidence="7">
    <location>
        <begin position="32"/>
        <end position="50"/>
    </location>
</feature>
<dbReference type="PANTHER" id="PTHR43227:SF11">
    <property type="entry name" value="BLL4140 PROTEIN"/>
    <property type="match status" value="1"/>
</dbReference>
<comment type="subcellular location">
    <subcellularLocation>
        <location evidence="1 7">Cell membrane</location>
        <topology evidence="1 7">Multi-pass membrane protein</topology>
    </subcellularLocation>
</comment>
<dbReference type="RefSeq" id="WP_177669036.1">
    <property type="nucleotide sequence ID" value="NZ_JACRSY010000007.1"/>
</dbReference>
<evidence type="ECO:0000256" key="5">
    <source>
        <dbReference type="ARBA" id="ARBA00022989"/>
    </source>
</evidence>
<name>A0A926I8S8_9FIRM</name>
<dbReference type="InterPro" id="IPR035906">
    <property type="entry name" value="MetI-like_sf"/>
</dbReference>
<gene>
    <name evidence="9" type="ORF">H8718_05585</name>
</gene>
<organism evidence="9 10">
    <name type="scientific">Zhenhengia yiwuensis</name>
    <dbReference type="NCBI Taxonomy" id="2763666"/>
    <lineage>
        <taxon>Bacteria</taxon>
        <taxon>Bacillati</taxon>
        <taxon>Bacillota</taxon>
        <taxon>Clostridia</taxon>
        <taxon>Lachnospirales</taxon>
        <taxon>Lachnospiraceae</taxon>
        <taxon>Zhenhengia</taxon>
    </lineage>
</organism>
<dbReference type="CDD" id="cd06261">
    <property type="entry name" value="TM_PBP2"/>
    <property type="match status" value="1"/>
</dbReference>
<dbReference type="Proteomes" id="UP000655830">
    <property type="component" value="Unassembled WGS sequence"/>
</dbReference>
<accession>A0A926I8S8</accession>
<feature type="domain" description="ABC transmembrane type-1" evidence="8">
    <location>
        <begin position="92"/>
        <end position="308"/>
    </location>
</feature>
<comment type="caution">
    <text evidence="9">The sequence shown here is derived from an EMBL/GenBank/DDBJ whole genome shotgun (WGS) entry which is preliminary data.</text>
</comment>
<keyword evidence="10" id="KW-1185">Reference proteome</keyword>
<protein>
    <submittedName>
        <fullName evidence="9">Sugar ABC transporter permease</fullName>
    </submittedName>
</protein>
<keyword evidence="6 7" id="KW-0472">Membrane</keyword>
<comment type="similarity">
    <text evidence="7">Belongs to the binding-protein-dependent transport system permease family.</text>
</comment>
<evidence type="ECO:0000256" key="6">
    <source>
        <dbReference type="ARBA" id="ARBA00023136"/>
    </source>
</evidence>
<evidence type="ECO:0000256" key="3">
    <source>
        <dbReference type="ARBA" id="ARBA00022475"/>
    </source>
</evidence>
<dbReference type="AlphaFoldDB" id="A0A926I8S8"/>
<sequence length="321" mass="36245">MAKVALVQGEEVKKPKVSLGTKMKKEWNRNKYVYALAIPLIAYYAIFHYGPMYGIVMAFQDYSIVDGISGSPFIGLDNFIKFFESHYFWRLIRNTLALSIQNILWGFPAPLILALLLNEVKHKKFKKAVQTITYLPHFISLVVVCGMLNQFLARDGFITSLLSSLGLVEQTNLLAIKEYFRTIYVASGIWQEIGWGTIIYLAALSGVDEQLYEAAAIDGANRFKRLIHVTLPSIAPTIIMLFILRVGQVMSVGFEKVILLYNPQTYETADVLSTYIYRYGLGGSFDYGYTTAIGLFSSLINFILVILANQFSKKVSETSLW</sequence>
<dbReference type="EMBL" id="JACRSY010000007">
    <property type="protein sequence ID" value="MBC8579005.1"/>
    <property type="molecule type" value="Genomic_DNA"/>
</dbReference>
<dbReference type="Pfam" id="PF00528">
    <property type="entry name" value="BPD_transp_1"/>
    <property type="match status" value="1"/>
</dbReference>
<dbReference type="Gene3D" id="1.10.3720.10">
    <property type="entry name" value="MetI-like"/>
    <property type="match status" value="1"/>
</dbReference>
<evidence type="ECO:0000259" key="8">
    <source>
        <dbReference type="PROSITE" id="PS50928"/>
    </source>
</evidence>